<gene>
    <name evidence="1" type="ORF">NE237_005030</name>
</gene>
<dbReference type="AlphaFoldDB" id="A0A9Q0KKL7"/>
<name>A0A9Q0KKL7_9MAGN</name>
<evidence type="ECO:0000313" key="1">
    <source>
        <dbReference type="EMBL" id="KAJ4971931.1"/>
    </source>
</evidence>
<dbReference type="EMBL" id="JAMYWD010000005">
    <property type="protein sequence ID" value="KAJ4971931.1"/>
    <property type="molecule type" value="Genomic_DNA"/>
</dbReference>
<organism evidence="1 2">
    <name type="scientific">Protea cynaroides</name>
    <dbReference type="NCBI Taxonomy" id="273540"/>
    <lineage>
        <taxon>Eukaryota</taxon>
        <taxon>Viridiplantae</taxon>
        <taxon>Streptophyta</taxon>
        <taxon>Embryophyta</taxon>
        <taxon>Tracheophyta</taxon>
        <taxon>Spermatophyta</taxon>
        <taxon>Magnoliopsida</taxon>
        <taxon>Proteales</taxon>
        <taxon>Proteaceae</taxon>
        <taxon>Protea</taxon>
    </lineage>
</organism>
<accession>A0A9Q0KKL7</accession>
<evidence type="ECO:0000313" key="2">
    <source>
        <dbReference type="Proteomes" id="UP001141806"/>
    </source>
</evidence>
<proteinExistence type="predicted"/>
<dbReference type="Proteomes" id="UP001141806">
    <property type="component" value="Unassembled WGS sequence"/>
</dbReference>
<reference evidence="1" key="1">
    <citation type="journal article" date="2023" name="Plant J.">
        <title>The genome of the king protea, Protea cynaroides.</title>
        <authorList>
            <person name="Chang J."/>
            <person name="Duong T.A."/>
            <person name="Schoeman C."/>
            <person name="Ma X."/>
            <person name="Roodt D."/>
            <person name="Barker N."/>
            <person name="Li Z."/>
            <person name="Van de Peer Y."/>
            <person name="Mizrachi E."/>
        </authorList>
    </citation>
    <scope>NUCLEOTIDE SEQUENCE</scope>
    <source>
        <tissue evidence="1">Young leaves</tissue>
    </source>
</reference>
<comment type="caution">
    <text evidence="1">The sequence shown here is derived from an EMBL/GenBank/DDBJ whole genome shotgun (WGS) entry which is preliminary data.</text>
</comment>
<protein>
    <submittedName>
        <fullName evidence="1">Uncharacterized protein</fullName>
    </submittedName>
</protein>
<sequence>MTVETSKLVVWKKHQSPPTHVNVYLYAGEIQTHKELNLFNFNKIKTPHLVDLDPLQGWQIARLVNFYCHEIYSLGDPVLEKIRALTWGKDRISPVAGPQYHKLTEITSLELRFGLNGFRPRSTSPKVTGV</sequence>
<keyword evidence="2" id="KW-1185">Reference proteome</keyword>